<keyword evidence="1" id="KW-0812">Transmembrane</keyword>
<feature type="transmembrane region" description="Helical" evidence="1">
    <location>
        <begin position="111"/>
        <end position="131"/>
    </location>
</feature>
<feature type="transmembrane region" description="Helical" evidence="1">
    <location>
        <begin position="36"/>
        <end position="55"/>
    </location>
</feature>
<sequence>MKSIKLSQFVRLASIISSLALIFLISSAHLEFLPMYAAIGFCIISAIVSTVLLICDVAQMNGTDEWAFWETIFNCALSFLFLINTATMAYSSYRWGHFKWKLATVIIDLDLFNVTFFSKAFCCFVCFAFGLEAKTTISRQIKHLSNNRNGKSTEKNRE</sequence>
<dbReference type="EMBL" id="CADEPM010000006">
    <property type="protein sequence ID" value="CAB3407260.1"/>
    <property type="molecule type" value="Genomic_DNA"/>
</dbReference>
<organism evidence="2 3">
    <name type="scientific">Caenorhabditis bovis</name>
    <dbReference type="NCBI Taxonomy" id="2654633"/>
    <lineage>
        <taxon>Eukaryota</taxon>
        <taxon>Metazoa</taxon>
        <taxon>Ecdysozoa</taxon>
        <taxon>Nematoda</taxon>
        <taxon>Chromadorea</taxon>
        <taxon>Rhabditida</taxon>
        <taxon>Rhabditina</taxon>
        <taxon>Rhabditomorpha</taxon>
        <taxon>Rhabditoidea</taxon>
        <taxon>Rhabditidae</taxon>
        <taxon>Peloderinae</taxon>
        <taxon>Caenorhabditis</taxon>
    </lineage>
</organism>
<feature type="transmembrane region" description="Helical" evidence="1">
    <location>
        <begin position="12"/>
        <end position="30"/>
    </location>
</feature>
<keyword evidence="3" id="KW-1185">Reference proteome</keyword>
<comment type="caution">
    <text evidence="2">The sequence shown here is derived from an EMBL/GenBank/DDBJ whole genome shotgun (WGS) entry which is preliminary data.</text>
</comment>
<evidence type="ECO:0000313" key="2">
    <source>
        <dbReference type="EMBL" id="CAB3407260.1"/>
    </source>
</evidence>
<proteinExistence type="predicted"/>
<protein>
    <recommendedName>
        <fullName evidence="4">MARVEL domain-containing protein</fullName>
    </recommendedName>
</protein>
<dbReference type="Proteomes" id="UP000494206">
    <property type="component" value="Unassembled WGS sequence"/>
</dbReference>
<accession>A0A8S1F608</accession>
<evidence type="ECO:0000313" key="3">
    <source>
        <dbReference type="Proteomes" id="UP000494206"/>
    </source>
</evidence>
<evidence type="ECO:0008006" key="4">
    <source>
        <dbReference type="Google" id="ProtNLM"/>
    </source>
</evidence>
<dbReference type="AlphaFoldDB" id="A0A8S1F608"/>
<reference evidence="2 3" key="1">
    <citation type="submission" date="2020-04" db="EMBL/GenBank/DDBJ databases">
        <authorList>
            <person name="Laetsch R D."/>
            <person name="Stevens L."/>
            <person name="Kumar S."/>
            <person name="Blaxter L. M."/>
        </authorList>
    </citation>
    <scope>NUCLEOTIDE SEQUENCE [LARGE SCALE GENOMIC DNA]</scope>
</reference>
<keyword evidence="1" id="KW-0472">Membrane</keyword>
<gene>
    <name evidence="2" type="ORF">CBOVIS_LOCUS9214</name>
</gene>
<feature type="transmembrane region" description="Helical" evidence="1">
    <location>
        <begin position="67"/>
        <end position="91"/>
    </location>
</feature>
<name>A0A8S1F608_9PELO</name>
<evidence type="ECO:0000256" key="1">
    <source>
        <dbReference type="SAM" id="Phobius"/>
    </source>
</evidence>
<keyword evidence="1" id="KW-1133">Transmembrane helix</keyword>